<accession>A0ABU8GVN3</accession>
<dbReference type="EC" id="2.7.7.65" evidence="2"/>
<organism evidence="2 3">
    <name type="scientific">Streptomyces brasiliscabiei</name>
    <dbReference type="NCBI Taxonomy" id="2736302"/>
    <lineage>
        <taxon>Bacteria</taxon>
        <taxon>Bacillati</taxon>
        <taxon>Actinomycetota</taxon>
        <taxon>Actinomycetes</taxon>
        <taxon>Kitasatosporales</taxon>
        <taxon>Streptomycetaceae</taxon>
        <taxon>Streptomyces</taxon>
    </lineage>
</organism>
<evidence type="ECO:0000313" key="3">
    <source>
        <dbReference type="Proteomes" id="UP001365781"/>
    </source>
</evidence>
<dbReference type="InterPro" id="IPR043128">
    <property type="entry name" value="Rev_trsase/Diguanyl_cyclase"/>
</dbReference>
<dbReference type="Pfam" id="PF00990">
    <property type="entry name" value="GGDEF"/>
    <property type="match status" value="1"/>
</dbReference>
<dbReference type="Gene3D" id="3.30.70.270">
    <property type="match status" value="1"/>
</dbReference>
<feature type="non-terminal residue" evidence="2">
    <location>
        <position position="1"/>
    </location>
</feature>
<keyword evidence="3" id="KW-1185">Reference proteome</keyword>
<protein>
    <submittedName>
        <fullName evidence="2">Diguanylate cyclase</fullName>
        <ecNumber evidence="2">2.7.7.65</ecNumber>
    </submittedName>
</protein>
<dbReference type="PANTHER" id="PTHR45138">
    <property type="entry name" value="REGULATORY COMPONENTS OF SENSORY TRANSDUCTION SYSTEM"/>
    <property type="match status" value="1"/>
</dbReference>
<dbReference type="PANTHER" id="PTHR45138:SF9">
    <property type="entry name" value="DIGUANYLATE CYCLASE DGCM-RELATED"/>
    <property type="match status" value="1"/>
</dbReference>
<dbReference type="GO" id="GO:0052621">
    <property type="term" value="F:diguanylate cyclase activity"/>
    <property type="evidence" value="ECO:0007669"/>
    <property type="project" value="UniProtKB-EC"/>
</dbReference>
<dbReference type="InterPro" id="IPR050469">
    <property type="entry name" value="Diguanylate_Cyclase"/>
</dbReference>
<dbReference type="RefSeq" id="WP_336559151.1">
    <property type="nucleotide sequence ID" value="NZ_JBBAYM010000405.1"/>
</dbReference>
<dbReference type="PROSITE" id="PS50887">
    <property type="entry name" value="GGDEF"/>
    <property type="match status" value="1"/>
</dbReference>
<sequence length="74" mass="7531">GTTRPEARALCERIRTGFAAAVAELCDDPDLGATTSAGLACLISGSSPEAVLTAADTALYRAKHDGRNRVAVSA</sequence>
<keyword evidence="2" id="KW-0808">Transferase</keyword>
<name>A0ABU8GVN3_9ACTN</name>
<evidence type="ECO:0000313" key="2">
    <source>
        <dbReference type="EMBL" id="MEI5617263.1"/>
    </source>
</evidence>
<dbReference type="Proteomes" id="UP001365781">
    <property type="component" value="Unassembled WGS sequence"/>
</dbReference>
<keyword evidence="2" id="KW-0548">Nucleotidyltransferase</keyword>
<dbReference type="InterPro" id="IPR000160">
    <property type="entry name" value="GGDEF_dom"/>
</dbReference>
<evidence type="ECO:0000259" key="1">
    <source>
        <dbReference type="PROSITE" id="PS50887"/>
    </source>
</evidence>
<dbReference type="InterPro" id="IPR029787">
    <property type="entry name" value="Nucleotide_cyclase"/>
</dbReference>
<comment type="caution">
    <text evidence="2">The sequence shown here is derived from an EMBL/GenBank/DDBJ whole genome shotgun (WGS) entry which is preliminary data.</text>
</comment>
<dbReference type="EMBL" id="JBBAYM010000405">
    <property type="protein sequence ID" value="MEI5617263.1"/>
    <property type="molecule type" value="Genomic_DNA"/>
</dbReference>
<feature type="domain" description="GGDEF" evidence="1">
    <location>
        <begin position="1"/>
        <end position="74"/>
    </location>
</feature>
<proteinExistence type="predicted"/>
<reference evidence="2 3" key="1">
    <citation type="submission" date="2024-03" db="EMBL/GenBank/DDBJ databases">
        <title>First Report of Pectobacterium brasiliscabiei causing potato scab in china.</title>
        <authorList>
            <person name="Handique U."/>
        </authorList>
    </citation>
    <scope>NUCLEOTIDE SEQUENCE [LARGE SCALE GENOMIC DNA]</scope>
    <source>
        <strain evidence="2 3">ZRIMU1503</strain>
    </source>
</reference>
<gene>
    <name evidence="2" type="ORF">WB403_50090</name>
</gene>
<dbReference type="SUPFAM" id="SSF55073">
    <property type="entry name" value="Nucleotide cyclase"/>
    <property type="match status" value="1"/>
</dbReference>